<gene>
    <name evidence="1" type="ORF">ACFPFX_25875</name>
</gene>
<dbReference type="EMBL" id="JBHSIZ010000034">
    <property type="protein sequence ID" value="MFC4959722.1"/>
    <property type="molecule type" value="Genomic_DNA"/>
</dbReference>
<comment type="caution">
    <text evidence="1">The sequence shown here is derived from an EMBL/GenBank/DDBJ whole genome shotgun (WGS) entry which is preliminary data.</text>
</comment>
<name>A0ABV9UTL2_9ACTN</name>
<organism evidence="1 2">
    <name type="scientific">Streptomyces mauvecolor</name>
    <dbReference type="NCBI Taxonomy" id="58345"/>
    <lineage>
        <taxon>Bacteria</taxon>
        <taxon>Bacillati</taxon>
        <taxon>Actinomycetota</taxon>
        <taxon>Actinomycetes</taxon>
        <taxon>Kitasatosporales</taxon>
        <taxon>Streptomycetaceae</taxon>
        <taxon>Streptomyces</taxon>
    </lineage>
</organism>
<evidence type="ECO:0000313" key="1">
    <source>
        <dbReference type="EMBL" id="MFC4959722.1"/>
    </source>
</evidence>
<proteinExistence type="predicted"/>
<dbReference type="RefSeq" id="WP_344380513.1">
    <property type="nucleotide sequence ID" value="NZ_BAAASQ010000046.1"/>
</dbReference>
<protein>
    <recommendedName>
        <fullName evidence="3">Peptidase C39-like domain-containing protein</fullName>
    </recommendedName>
</protein>
<evidence type="ECO:0000313" key="2">
    <source>
        <dbReference type="Proteomes" id="UP001595834"/>
    </source>
</evidence>
<evidence type="ECO:0008006" key="3">
    <source>
        <dbReference type="Google" id="ProtNLM"/>
    </source>
</evidence>
<dbReference type="Proteomes" id="UP001595834">
    <property type="component" value="Unassembled WGS sequence"/>
</dbReference>
<reference evidence="2" key="1">
    <citation type="journal article" date="2019" name="Int. J. Syst. Evol. Microbiol.">
        <title>The Global Catalogue of Microorganisms (GCM) 10K type strain sequencing project: providing services to taxonomists for standard genome sequencing and annotation.</title>
        <authorList>
            <consortium name="The Broad Institute Genomics Platform"/>
            <consortium name="The Broad Institute Genome Sequencing Center for Infectious Disease"/>
            <person name="Wu L."/>
            <person name="Ma J."/>
        </authorList>
    </citation>
    <scope>NUCLEOTIDE SEQUENCE [LARGE SCALE GENOMIC DNA]</scope>
    <source>
        <strain evidence="2">CCM 7224</strain>
    </source>
</reference>
<keyword evidence="2" id="KW-1185">Reference proteome</keyword>
<sequence>MSVEAALVGCPRVVRIWRFCMPASPWAILRCQFADTVNVPTSADDAYFADLFTGSGQGSLNMVDYFLDSSHGAVDISGTDVLGWYVLDQDRANYTGSGANPAGRDQLIAWAKQKAIAADGIDFSRYAGVLVCMNVPTDLFGVPHYAAVCDVDGLYPNDLALVMGYEYGMAASWMEGASGPWTDPWDAMSSGNAYMFAHDRWGLTGPGLNAANMYGRGWLDATRTHVMNATGTALIHLRPLHRRDLPGTLAARIGDFFVEFRVQAGFDAGLPHAAVLVHTLVNNRSYLMVNSDNTVALVKGSVFDHQSSSGHVVFTVEELDPDGETATIRVNYQLPTKSESAGPGFEVLGAASAGGAGVIFVNGKLQKVPPHSPAYRVLEHLAVVADAETVDLAEARDVMRREGYKAIGATVADVLQDLEGFKEVAPRQMH</sequence>
<accession>A0ABV9UTL2</accession>